<accession>A0AA36J561</accession>
<gene>
    <name evidence="2" type="ORF">EVOR1521_LOCUS22436</name>
</gene>
<feature type="region of interest" description="Disordered" evidence="1">
    <location>
        <begin position="548"/>
        <end position="708"/>
    </location>
</feature>
<feature type="compositionally biased region" description="Polar residues" evidence="1">
    <location>
        <begin position="666"/>
        <end position="679"/>
    </location>
</feature>
<comment type="caution">
    <text evidence="2">The sequence shown here is derived from an EMBL/GenBank/DDBJ whole genome shotgun (WGS) entry which is preliminary data.</text>
</comment>
<keyword evidence="3" id="KW-1185">Reference proteome</keyword>
<evidence type="ECO:0000313" key="3">
    <source>
        <dbReference type="Proteomes" id="UP001178507"/>
    </source>
</evidence>
<dbReference type="AlphaFoldDB" id="A0AA36J561"/>
<name>A0AA36J561_9DINO</name>
<proteinExistence type="predicted"/>
<dbReference type="EMBL" id="CAUJNA010003309">
    <property type="protein sequence ID" value="CAJ1398724.1"/>
    <property type="molecule type" value="Genomic_DNA"/>
</dbReference>
<feature type="compositionally biased region" description="Low complexity" evidence="1">
    <location>
        <begin position="158"/>
        <end position="167"/>
    </location>
</feature>
<protein>
    <submittedName>
        <fullName evidence="2">Uncharacterized protein</fullName>
    </submittedName>
</protein>
<feature type="region of interest" description="Disordered" evidence="1">
    <location>
        <begin position="148"/>
        <end position="288"/>
    </location>
</feature>
<feature type="compositionally biased region" description="Polar residues" evidence="1">
    <location>
        <begin position="210"/>
        <end position="243"/>
    </location>
</feature>
<evidence type="ECO:0000313" key="2">
    <source>
        <dbReference type="EMBL" id="CAJ1398724.1"/>
    </source>
</evidence>
<organism evidence="2 3">
    <name type="scientific">Effrenium voratum</name>
    <dbReference type="NCBI Taxonomy" id="2562239"/>
    <lineage>
        <taxon>Eukaryota</taxon>
        <taxon>Sar</taxon>
        <taxon>Alveolata</taxon>
        <taxon>Dinophyceae</taxon>
        <taxon>Suessiales</taxon>
        <taxon>Symbiodiniaceae</taxon>
        <taxon>Effrenium</taxon>
    </lineage>
</organism>
<evidence type="ECO:0000256" key="1">
    <source>
        <dbReference type="SAM" id="MobiDB-lite"/>
    </source>
</evidence>
<feature type="compositionally biased region" description="Basic and acidic residues" evidence="1">
    <location>
        <begin position="565"/>
        <end position="577"/>
    </location>
</feature>
<sequence length="708" mass="76559">MMGMWQYPSMVPQVPQMPQMPQMPMSHASMLPGMGLPLPTPTGCGCMPSQGMGGAGFMAPAITESQRKYMSQIVLGMKSSDISIVASSLSNAVKEKVQIPDAFLATVKQWMASRQESVAASSQMQLAQFIGAQAWTNQVQANMQLLAQPGQSIPPDGASAPVSASFPSAPPTASPTHEDAAPVSGAGDSALPETLGESPLPGGRTPALTGAQTPTVVPTDSLPVPTNSLRSITQGTATASTISVPPPTDSVPSEPSARPAIQARREQDDEPPVPQVRRRHESRPVERSAQEIADFIRSLEKDSASFRHLRVGLRPCDMEQLREAVAAHPELFSVEDDIVTLKDTQRKEALTSLIKQLVTAEMQRSEIAPQKAMDAIWSAAHFALKATPAEVIKVFQTVSSAVLRKKDKVPKGWYPANMTLALACIIDRAVYLARRDQLSVLEKALGPHLHDILLSRWQIGRVRGSQFLANLILTWERLGYFQDQDLEPCKQQLLVLLAFARPEGVPDPPHKDDGTGWYKVVARDPGEDKDTEPICSHERLQALERVRREEREVPGVPDVPDLPAEPEKLEAPAEARQRAMHAAAQMGLGKEPEGALPVKRHSAEPPEGSSRMVHNDSDEEALFGSAVFDSAVFSEEEIFGSPHETDEEGQARSQDAQATGKADTLANDSATQPYASQDINALPATQLYQDEPPSKRPRLSGAELASNG</sequence>
<dbReference type="Proteomes" id="UP001178507">
    <property type="component" value="Unassembled WGS sequence"/>
</dbReference>
<reference evidence="2" key="1">
    <citation type="submission" date="2023-08" db="EMBL/GenBank/DDBJ databases">
        <authorList>
            <person name="Chen Y."/>
            <person name="Shah S."/>
            <person name="Dougan E. K."/>
            <person name="Thang M."/>
            <person name="Chan C."/>
        </authorList>
    </citation>
    <scope>NUCLEOTIDE SEQUENCE</scope>
</reference>